<dbReference type="OrthoDB" id="1906601at2759"/>
<accession>A0A9D4VD30</accession>
<name>A0A9D4VD30_ADICA</name>
<dbReference type="GO" id="GO:0005886">
    <property type="term" value="C:plasma membrane"/>
    <property type="evidence" value="ECO:0007669"/>
    <property type="project" value="TreeGrafter"/>
</dbReference>
<dbReference type="EMBL" id="JABFUD020000002">
    <property type="protein sequence ID" value="KAI5083528.1"/>
    <property type="molecule type" value="Genomic_DNA"/>
</dbReference>
<proteinExistence type="predicted"/>
<dbReference type="AlphaFoldDB" id="A0A9D4VD30"/>
<dbReference type="InterPro" id="IPR059003">
    <property type="entry name" value="At1g61900_C"/>
</dbReference>
<dbReference type="Proteomes" id="UP000886520">
    <property type="component" value="Chromosome 3"/>
</dbReference>
<dbReference type="InterPro" id="IPR040336">
    <property type="entry name" value="At1g61900-like"/>
</dbReference>
<feature type="domain" description="At1g61900-like C-terminal" evidence="2">
    <location>
        <begin position="283"/>
        <end position="355"/>
    </location>
</feature>
<dbReference type="InterPro" id="IPR043891">
    <property type="entry name" value="SPARK"/>
</dbReference>
<sequence>MKKSPCDVGLNRYSPSRIGVGLLLLVLLCQVVFWQRGAANGFGFSPPAPAPSEIFNGSGKSSMLFPASPIYPILPSGPTPQPMLGVCGLNISVVEDILHRTAGDCTAPLAMYVGNVICCPQFMSMLRILRGEWSLNSGSLALSDKEATDCLADILSYLVESGGNTTSTELCNAQPSNLTHGWCPVSSVTAFEQAVDTRKLLDACSAVDPLRECCNAVCQPAVTDAAVRLASYGSDWDPNVYASSLDRAGNDCEEVVFTWLARELGADVANSAFRILSSCRVNRVCPLTFKDASPVAKACGGSSPIKSVCCSSLYGYISSLQQQMLITNIQALECVTLFGAKLKKEGVTVNVYNICGVDLKDFSLQVHGNQGCLLRSVPSDILYDNISGISFTCDLNDNIPAPWPPSSSLTSFPLCANRESLPALPVLDTSGALRRQVLSFGAVSIMVLHMGAIVVQSIML</sequence>
<evidence type="ECO:0000313" key="5">
    <source>
        <dbReference type="Proteomes" id="UP000886520"/>
    </source>
</evidence>
<evidence type="ECO:0000259" key="1">
    <source>
        <dbReference type="Pfam" id="PF19160"/>
    </source>
</evidence>
<gene>
    <name evidence="3" type="ORF">GOP47_0003271</name>
    <name evidence="4" type="ORF">GOP47_0003568</name>
</gene>
<evidence type="ECO:0008006" key="6">
    <source>
        <dbReference type="Google" id="ProtNLM"/>
    </source>
</evidence>
<keyword evidence="5" id="KW-1185">Reference proteome</keyword>
<protein>
    <recommendedName>
        <fullName evidence="6">SPARK domain-containing protein</fullName>
    </recommendedName>
</protein>
<evidence type="ECO:0000259" key="2">
    <source>
        <dbReference type="Pfam" id="PF26584"/>
    </source>
</evidence>
<organism evidence="4 5">
    <name type="scientific">Adiantum capillus-veneris</name>
    <name type="common">Maidenhair fern</name>
    <dbReference type="NCBI Taxonomy" id="13818"/>
    <lineage>
        <taxon>Eukaryota</taxon>
        <taxon>Viridiplantae</taxon>
        <taxon>Streptophyta</taxon>
        <taxon>Embryophyta</taxon>
        <taxon>Tracheophyta</taxon>
        <taxon>Polypodiopsida</taxon>
        <taxon>Polypodiidae</taxon>
        <taxon>Polypodiales</taxon>
        <taxon>Pteridineae</taxon>
        <taxon>Pteridaceae</taxon>
        <taxon>Vittarioideae</taxon>
        <taxon>Adiantum</taxon>
    </lineage>
</organism>
<feature type="domain" description="SPARK" evidence="1">
    <location>
        <begin position="86"/>
        <end position="230"/>
    </location>
</feature>
<dbReference type="Pfam" id="PF26584">
    <property type="entry name" value="At1g61900"/>
    <property type="match status" value="1"/>
</dbReference>
<dbReference type="Pfam" id="PF19160">
    <property type="entry name" value="SPARK"/>
    <property type="match status" value="1"/>
</dbReference>
<reference evidence="4" key="1">
    <citation type="submission" date="2021-01" db="EMBL/GenBank/DDBJ databases">
        <title>Adiantum capillus-veneris genome.</title>
        <authorList>
            <person name="Fang Y."/>
            <person name="Liao Q."/>
        </authorList>
    </citation>
    <scope>NUCLEOTIDE SEQUENCE</scope>
    <source>
        <strain evidence="4">H3</strain>
        <tissue evidence="4">Leaf</tissue>
    </source>
</reference>
<evidence type="ECO:0000313" key="4">
    <source>
        <dbReference type="EMBL" id="KAI5083825.1"/>
    </source>
</evidence>
<dbReference type="EMBL" id="JABFUD020000002">
    <property type="protein sequence ID" value="KAI5083825.1"/>
    <property type="molecule type" value="Genomic_DNA"/>
</dbReference>
<comment type="caution">
    <text evidence="4">The sequence shown here is derived from an EMBL/GenBank/DDBJ whole genome shotgun (WGS) entry which is preliminary data.</text>
</comment>
<dbReference type="PANTHER" id="PTHR33831">
    <property type="entry name" value="GPI-ANCHORED PROTEIN"/>
    <property type="match status" value="1"/>
</dbReference>
<dbReference type="PANTHER" id="PTHR33831:SF4">
    <property type="entry name" value="GPI-ANCHORED PROTEIN"/>
    <property type="match status" value="1"/>
</dbReference>
<evidence type="ECO:0000313" key="3">
    <source>
        <dbReference type="EMBL" id="KAI5083528.1"/>
    </source>
</evidence>